<dbReference type="AlphaFoldDB" id="A0A0U3M023"/>
<dbReference type="GO" id="GO:0036297">
    <property type="term" value="P:interstrand cross-link repair"/>
    <property type="evidence" value="ECO:0007669"/>
    <property type="project" value="TreeGrafter"/>
</dbReference>
<accession>A0A0U3M023</accession>
<evidence type="ECO:0000259" key="1">
    <source>
        <dbReference type="PROSITE" id="PS51194"/>
    </source>
</evidence>
<dbReference type="RefSeq" id="WP_058954037.1">
    <property type="nucleotide sequence ID" value="NZ_CP013738.1"/>
</dbReference>
<dbReference type="PANTHER" id="PTHR47957:SF3">
    <property type="entry name" value="ATP-DEPENDENT HELICASE HRQ1"/>
    <property type="match status" value="1"/>
</dbReference>
<dbReference type="PANTHER" id="PTHR47957">
    <property type="entry name" value="ATP-DEPENDENT HELICASE HRQ1"/>
    <property type="match status" value="1"/>
</dbReference>
<protein>
    <submittedName>
        <fullName evidence="2">Helicase</fullName>
    </submittedName>
</protein>
<proteinExistence type="predicted"/>
<dbReference type="GO" id="GO:0043138">
    <property type="term" value="F:3'-5' DNA helicase activity"/>
    <property type="evidence" value="ECO:0007669"/>
    <property type="project" value="TreeGrafter"/>
</dbReference>
<dbReference type="KEGG" id="sgb:WQO_18980"/>
<keyword evidence="2" id="KW-0378">Hydrolase</keyword>
<evidence type="ECO:0000313" key="2">
    <source>
        <dbReference type="EMBL" id="ALU95219.1"/>
    </source>
</evidence>
<dbReference type="SUPFAM" id="SSF52540">
    <property type="entry name" value="P-loop containing nucleoside triphosphate hydrolases"/>
    <property type="match status" value="1"/>
</dbReference>
<name>A0A0U3M023_STRGL</name>
<dbReference type="GeneID" id="27784457"/>
<sequence>MTGEEARCIVEAAVRRELFGPEPGEKPLGAPIDCSGPKFRFTTKEEGNGQFHDRDTLEEVLTRSDPLRRYGVGVLSSGGSAGGTAVDQHPVVIDGAPQSEENPDQPPVEVKGHVARDEVDTDDFDLSDANRRKPSAMAISFKVRVPSDGSLGVRVTGAYYDRVVVTIPGVSDLDWWVRRPFELHATVSGATLLNEVQRIKVVPTAPSVSEPKIAPAKVPTLSVFSRMVPGEPNADLRLVTLAVTNEVPGTGPSSAFFQMGFKATVQGGLRIEPYPAVQQPDSDEEEESIALLYRERLTYAIGHGCAAVWEESEPVTWVEADTMPAYEVASLTPDVYEVHQDGSRTSVSVSMAELAEQTPEGDAQVEKVLRLYREWIEQREASIHDLDERFHPAALRHMRLCREALKRMEEGWQLVLHYPLAARAFQLANFAMLYQQVRSRLDTREVVKDAQDVYRPVGAHPDAVPGPRDGRWRAFQVAFVLASLPELVDPTHAKRSVVDLIFFPTGGGKTEAYLGASAISLIARRLRNRDDAGTDTLMRYTLRLLTAQQFLRASSLICVLEDMRSKNEEELGKSPFGIGVWLGGDSTPNTWKSADSSLKKLRSDSTAPNRFLLLKCPWCGTKMGPVRRAKKGQDTPGYVWSGNRFVLKCIDDLCRFSGRKTLPVHVVDDDIYESRPSIVIGTVDKFATMAWRPKARYLFGLDEHGKRLYSPPGLIIQDELHLISGPLGSMVGLYEPVIDDLTTDRRGGQRIPAKIIASTATVRRYEDQIKGLFGRTEVALFPPHGLTEGHSFFAEPATLEDGTPAPGRKYLGVMSSSLGSTQTVQVRVAAATLQAGPQIPDEADRDSYWTNLNFLNSLRELGNTVSLLQSDVPDYLVGLQRRDGIAPRWPRNAMELTSRRRSDEIPKAIEQLQEKLPSPDCIDICLASNIIEVGIDVSRLGLMTIVGQPKTTAQYIQVSGRVGRDPRAPGLVITIYGAAKPRDRSHYERFRTYHQQLYAQVEPTSVTPFAEPVLKRALHAAAISRMRQLDPDLEPYPFPKAAYDAAVALLRQRAELADPEEVPMFEHWAAERARQWGLGERTVWAASTYFDGDPKQGLMRPAGELADPDNKTITWDTPMSMRSVDAECRLEITRAYVMDDLAAEDSEA</sequence>
<dbReference type="Gene3D" id="3.40.50.300">
    <property type="entry name" value="P-loop containing nucleotide triphosphate hydrolases"/>
    <property type="match status" value="1"/>
</dbReference>
<feature type="domain" description="Helicase C-terminal" evidence="1">
    <location>
        <begin position="857"/>
        <end position="1015"/>
    </location>
</feature>
<dbReference type="SMART" id="SM00490">
    <property type="entry name" value="HELICc"/>
    <property type="match status" value="1"/>
</dbReference>
<organism evidence="2 3">
    <name type="scientific">Streptomyces globisporus C-1027</name>
    <dbReference type="NCBI Taxonomy" id="1172567"/>
    <lineage>
        <taxon>Bacteria</taxon>
        <taxon>Bacillati</taxon>
        <taxon>Actinomycetota</taxon>
        <taxon>Actinomycetes</taxon>
        <taxon>Kitasatosporales</taxon>
        <taxon>Streptomycetaceae</taxon>
        <taxon>Streptomyces</taxon>
    </lineage>
</organism>
<dbReference type="CDD" id="cd18785">
    <property type="entry name" value="SF2_C"/>
    <property type="match status" value="1"/>
</dbReference>
<keyword evidence="2" id="KW-0067">ATP-binding</keyword>
<evidence type="ECO:0000313" key="3">
    <source>
        <dbReference type="Proteomes" id="UP000064183"/>
    </source>
</evidence>
<dbReference type="EMBL" id="CP013738">
    <property type="protein sequence ID" value="ALU95219.1"/>
    <property type="molecule type" value="Genomic_DNA"/>
</dbReference>
<dbReference type="Pfam" id="PF00271">
    <property type="entry name" value="Helicase_C"/>
    <property type="match status" value="1"/>
</dbReference>
<keyword evidence="2" id="KW-0547">Nucleotide-binding</keyword>
<gene>
    <name evidence="2" type="ORF">WQO_18980</name>
</gene>
<reference evidence="2 3" key="1">
    <citation type="journal article" date="2012" name="J. Bacteriol.">
        <title>Draft genome sequence of Streptomyces globisporus C-1027, which produces an antitumor antibiotic consisting of a nine-membered enediyne with a chromoprotein.</title>
        <authorList>
            <person name="Wang L."/>
            <person name="Wang S."/>
            <person name="He Q."/>
            <person name="Yu T."/>
            <person name="Li Q."/>
            <person name="Hong B."/>
        </authorList>
    </citation>
    <scope>NUCLEOTIDE SEQUENCE [LARGE SCALE GENOMIC DNA]</scope>
    <source>
        <strain evidence="2 3">C-1027</strain>
    </source>
</reference>
<dbReference type="InterPro" id="IPR027417">
    <property type="entry name" value="P-loop_NTPase"/>
</dbReference>
<dbReference type="GO" id="GO:0006289">
    <property type="term" value="P:nucleotide-excision repair"/>
    <property type="evidence" value="ECO:0007669"/>
    <property type="project" value="TreeGrafter"/>
</dbReference>
<dbReference type="Proteomes" id="UP000064183">
    <property type="component" value="Chromosome"/>
</dbReference>
<dbReference type="PROSITE" id="PS51194">
    <property type="entry name" value="HELICASE_CTER"/>
    <property type="match status" value="1"/>
</dbReference>
<dbReference type="STRING" id="1172567.WQO_18980"/>
<dbReference type="InterPro" id="IPR001650">
    <property type="entry name" value="Helicase_C-like"/>
</dbReference>
<keyword evidence="2" id="KW-0347">Helicase</keyword>